<feature type="region of interest" description="Disordered" evidence="1">
    <location>
        <begin position="1"/>
        <end position="91"/>
    </location>
</feature>
<sequence length="91" mass="9945">APVTRNLRWKKYQPTREQPKATLCRPGERGRSKEQHRPPAGSSSEGAPGKADPRSSIGIGSCQEGGRARQKTTSYSGGSGKTRKRQTCYSR</sequence>
<protein>
    <submittedName>
        <fullName evidence="2">Uncharacterized protein</fullName>
    </submittedName>
</protein>
<feature type="compositionally biased region" description="Basic and acidic residues" evidence="1">
    <location>
        <begin position="26"/>
        <end position="37"/>
    </location>
</feature>
<accession>A0ABU6VYT7</accession>
<keyword evidence="3" id="KW-1185">Reference proteome</keyword>
<reference evidence="2 3" key="1">
    <citation type="journal article" date="2023" name="Plants (Basel)">
        <title>Bridging the Gap: Combining Genomics and Transcriptomics Approaches to Understand Stylosanthes scabra, an Orphan Legume from the Brazilian Caatinga.</title>
        <authorList>
            <person name="Ferreira-Neto J.R.C."/>
            <person name="da Silva M.D."/>
            <person name="Binneck E."/>
            <person name="de Melo N.F."/>
            <person name="da Silva R.H."/>
            <person name="de Melo A.L.T.M."/>
            <person name="Pandolfi V."/>
            <person name="Bustamante F.O."/>
            <person name="Brasileiro-Vidal A.C."/>
            <person name="Benko-Iseppon A.M."/>
        </authorList>
    </citation>
    <scope>NUCLEOTIDE SEQUENCE [LARGE SCALE GENOMIC DNA]</scope>
    <source>
        <tissue evidence="2">Leaves</tissue>
    </source>
</reference>
<name>A0ABU6VYT7_9FABA</name>
<comment type="caution">
    <text evidence="2">The sequence shown here is derived from an EMBL/GenBank/DDBJ whole genome shotgun (WGS) entry which is preliminary data.</text>
</comment>
<organism evidence="2 3">
    <name type="scientific">Stylosanthes scabra</name>
    <dbReference type="NCBI Taxonomy" id="79078"/>
    <lineage>
        <taxon>Eukaryota</taxon>
        <taxon>Viridiplantae</taxon>
        <taxon>Streptophyta</taxon>
        <taxon>Embryophyta</taxon>
        <taxon>Tracheophyta</taxon>
        <taxon>Spermatophyta</taxon>
        <taxon>Magnoliopsida</taxon>
        <taxon>eudicotyledons</taxon>
        <taxon>Gunneridae</taxon>
        <taxon>Pentapetalae</taxon>
        <taxon>rosids</taxon>
        <taxon>fabids</taxon>
        <taxon>Fabales</taxon>
        <taxon>Fabaceae</taxon>
        <taxon>Papilionoideae</taxon>
        <taxon>50 kb inversion clade</taxon>
        <taxon>dalbergioids sensu lato</taxon>
        <taxon>Dalbergieae</taxon>
        <taxon>Pterocarpus clade</taxon>
        <taxon>Stylosanthes</taxon>
    </lineage>
</organism>
<dbReference type="EMBL" id="JASCZI010154688">
    <property type="protein sequence ID" value="MED6178122.1"/>
    <property type="molecule type" value="Genomic_DNA"/>
</dbReference>
<proteinExistence type="predicted"/>
<dbReference type="Proteomes" id="UP001341840">
    <property type="component" value="Unassembled WGS sequence"/>
</dbReference>
<gene>
    <name evidence="2" type="ORF">PIB30_104638</name>
</gene>
<evidence type="ECO:0000313" key="3">
    <source>
        <dbReference type="Proteomes" id="UP001341840"/>
    </source>
</evidence>
<feature type="compositionally biased region" description="Basic residues" evidence="1">
    <location>
        <begin position="81"/>
        <end position="91"/>
    </location>
</feature>
<evidence type="ECO:0000313" key="2">
    <source>
        <dbReference type="EMBL" id="MED6178122.1"/>
    </source>
</evidence>
<feature type="non-terminal residue" evidence="2">
    <location>
        <position position="1"/>
    </location>
</feature>
<evidence type="ECO:0000256" key="1">
    <source>
        <dbReference type="SAM" id="MobiDB-lite"/>
    </source>
</evidence>